<dbReference type="EMBL" id="KK118135">
    <property type="protein sequence ID" value="KFM72310.1"/>
    <property type="molecule type" value="Genomic_DNA"/>
</dbReference>
<name>A0A087U4M1_STEMI</name>
<evidence type="ECO:0000313" key="1">
    <source>
        <dbReference type="EMBL" id="KFM72310.1"/>
    </source>
</evidence>
<feature type="non-terminal residue" evidence="1">
    <location>
        <position position="44"/>
    </location>
</feature>
<keyword evidence="2" id="KW-1185">Reference proteome</keyword>
<protein>
    <submittedName>
        <fullName evidence="1">Uncharacterized protein</fullName>
    </submittedName>
</protein>
<gene>
    <name evidence="1" type="ORF">X975_15725</name>
</gene>
<organism evidence="1 2">
    <name type="scientific">Stegodyphus mimosarum</name>
    <name type="common">African social velvet spider</name>
    <dbReference type="NCBI Taxonomy" id="407821"/>
    <lineage>
        <taxon>Eukaryota</taxon>
        <taxon>Metazoa</taxon>
        <taxon>Ecdysozoa</taxon>
        <taxon>Arthropoda</taxon>
        <taxon>Chelicerata</taxon>
        <taxon>Arachnida</taxon>
        <taxon>Araneae</taxon>
        <taxon>Araneomorphae</taxon>
        <taxon>Entelegynae</taxon>
        <taxon>Eresoidea</taxon>
        <taxon>Eresidae</taxon>
        <taxon>Stegodyphus</taxon>
    </lineage>
</organism>
<dbReference type="AlphaFoldDB" id="A0A087U4M1"/>
<sequence length="44" mass="5252">MSSKKDGLYTITVKDYGCFRFLQQMKTYYEIYVMLGNTPFIKKT</sequence>
<accession>A0A087U4M1</accession>
<reference evidence="1 2" key="1">
    <citation type="submission" date="2013-11" db="EMBL/GenBank/DDBJ databases">
        <title>Genome sequencing of Stegodyphus mimosarum.</title>
        <authorList>
            <person name="Bechsgaard J."/>
        </authorList>
    </citation>
    <scope>NUCLEOTIDE SEQUENCE [LARGE SCALE GENOMIC DNA]</scope>
</reference>
<proteinExistence type="predicted"/>
<dbReference type="Proteomes" id="UP000054359">
    <property type="component" value="Unassembled WGS sequence"/>
</dbReference>
<evidence type="ECO:0000313" key="2">
    <source>
        <dbReference type="Proteomes" id="UP000054359"/>
    </source>
</evidence>